<keyword evidence="2" id="KW-1185">Reference proteome</keyword>
<dbReference type="AlphaFoldDB" id="A0A4C1YEG7"/>
<dbReference type="OrthoDB" id="10070851at2759"/>
<evidence type="ECO:0000313" key="2">
    <source>
        <dbReference type="Proteomes" id="UP000299102"/>
    </source>
</evidence>
<reference evidence="1 2" key="1">
    <citation type="journal article" date="2019" name="Commun. Biol.">
        <title>The bagworm genome reveals a unique fibroin gene that provides high tensile strength.</title>
        <authorList>
            <person name="Kono N."/>
            <person name="Nakamura H."/>
            <person name="Ohtoshi R."/>
            <person name="Tomita M."/>
            <person name="Numata K."/>
            <person name="Arakawa K."/>
        </authorList>
    </citation>
    <scope>NUCLEOTIDE SEQUENCE [LARGE SCALE GENOMIC DNA]</scope>
</reference>
<dbReference type="Proteomes" id="UP000299102">
    <property type="component" value="Unassembled WGS sequence"/>
</dbReference>
<sequence length="232" mass="26946">MDNCWKHIFYLTSEYRDGRIKRYTRRGTPAPLSRGAVSPMTEWWPTYKRTRRAARRCVRDQGHGRAQHDEFVRDDSVQQCARRARAGGRRTRRLYWPPAKAETAKGTGYLIISQFVSYVLSRYAFASAPTHVQLGDFVTTRRNDTTAASFIDSRYLVAINMRFTVCCRHGCERPLSLFYSYASADGVEERLLVPRPRSHARLRRNATMSHAFSCGQPAFIDFIRRYHVKKPN</sequence>
<protein>
    <submittedName>
        <fullName evidence="1">Uncharacterized protein</fullName>
    </submittedName>
</protein>
<proteinExistence type="predicted"/>
<dbReference type="EMBL" id="BGZK01001221">
    <property type="protein sequence ID" value="GBP74771.1"/>
    <property type="molecule type" value="Genomic_DNA"/>
</dbReference>
<comment type="caution">
    <text evidence="1">The sequence shown here is derived from an EMBL/GenBank/DDBJ whole genome shotgun (WGS) entry which is preliminary data.</text>
</comment>
<name>A0A4C1YEG7_EUMVA</name>
<accession>A0A4C1YEG7</accession>
<evidence type="ECO:0000313" key="1">
    <source>
        <dbReference type="EMBL" id="GBP74771.1"/>
    </source>
</evidence>
<organism evidence="1 2">
    <name type="scientific">Eumeta variegata</name>
    <name type="common">Bagworm moth</name>
    <name type="synonym">Eumeta japonica</name>
    <dbReference type="NCBI Taxonomy" id="151549"/>
    <lineage>
        <taxon>Eukaryota</taxon>
        <taxon>Metazoa</taxon>
        <taxon>Ecdysozoa</taxon>
        <taxon>Arthropoda</taxon>
        <taxon>Hexapoda</taxon>
        <taxon>Insecta</taxon>
        <taxon>Pterygota</taxon>
        <taxon>Neoptera</taxon>
        <taxon>Endopterygota</taxon>
        <taxon>Lepidoptera</taxon>
        <taxon>Glossata</taxon>
        <taxon>Ditrysia</taxon>
        <taxon>Tineoidea</taxon>
        <taxon>Psychidae</taxon>
        <taxon>Oiketicinae</taxon>
        <taxon>Eumeta</taxon>
    </lineage>
</organism>
<gene>
    <name evidence="1" type="ORF">EVAR_45100_1</name>
</gene>